<name>A0A843TV02_COLES</name>
<sequence length="65" mass="7462">MHMFSPPVEQDSRMVDIMLVCICFLEETLPKRRGDSAQAEMPPKNISIEPQICAYMRMFLRGNSA</sequence>
<reference evidence="1" key="1">
    <citation type="submission" date="2017-07" db="EMBL/GenBank/DDBJ databases">
        <title>Taro Niue Genome Assembly and Annotation.</title>
        <authorList>
            <person name="Atibalentja N."/>
            <person name="Keating K."/>
            <person name="Fields C.J."/>
        </authorList>
    </citation>
    <scope>NUCLEOTIDE SEQUENCE</scope>
    <source>
        <strain evidence="1">Niue_2</strain>
        <tissue evidence="1">Leaf</tissue>
    </source>
</reference>
<accession>A0A843TV02</accession>
<comment type="caution">
    <text evidence="1">The sequence shown here is derived from an EMBL/GenBank/DDBJ whole genome shotgun (WGS) entry which is preliminary data.</text>
</comment>
<dbReference type="EMBL" id="NMUH01000120">
    <property type="protein sequence ID" value="MQL72139.1"/>
    <property type="molecule type" value="Genomic_DNA"/>
</dbReference>
<proteinExistence type="predicted"/>
<evidence type="ECO:0000313" key="1">
    <source>
        <dbReference type="EMBL" id="MQL72139.1"/>
    </source>
</evidence>
<evidence type="ECO:0000313" key="2">
    <source>
        <dbReference type="Proteomes" id="UP000652761"/>
    </source>
</evidence>
<dbReference type="Proteomes" id="UP000652761">
    <property type="component" value="Unassembled WGS sequence"/>
</dbReference>
<dbReference type="AlphaFoldDB" id="A0A843TV02"/>
<protein>
    <submittedName>
        <fullName evidence="1">Uncharacterized protein</fullName>
    </submittedName>
</protein>
<organism evidence="1 2">
    <name type="scientific">Colocasia esculenta</name>
    <name type="common">Wild taro</name>
    <name type="synonym">Arum esculentum</name>
    <dbReference type="NCBI Taxonomy" id="4460"/>
    <lineage>
        <taxon>Eukaryota</taxon>
        <taxon>Viridiplantae</taxon>
        <taxon>Streptophyta</taxon>
        <taxon>Embryophyta</taxon>
        <taxon>Tracheophyta</taxon>
        <taxon>Spermatophyta</taxon>
        <taxon>Magnoliopsida</taxon>
        <taxon>Liliopsida</taxon>
        <taxon>Araceae</taxon>
        <taxon>Aroideae</taxon>
        <taxon>Colocasieae</taxon>
        <taxon>Colocasia</taxon>
    </lineage>
</organism>
<gene>
    <name evidence="1" type="ORF">Taro_004457</name>
</gene>
<keyword evidence="2" id="KW-1185">Reference proteome</keyword>